<reference evidence="1 2" key="1">
    <citation type="submission" date="2015-03" db="EMBL/GenBank/DDBJ databases">
        <authorList>
            <person name="Lepp D."/>
            <person name="Hassan Y.I."/>
            <person name="Li X.-Z."/>
            <person name="Zhou T."/>
        </authorList>
    </citation>
    <scope>NUCLEOTIDE SEQUENCE [LARGE SCALE GENOMIC DNA]</scope>
    <source>
        <strain evidence="1 2">E84</strain>
    </source>
</reference>
<comment type="caution">
    <text evidence="1">The sequence shown here is derived from an EMBL/GenBank/DDBJ whole genome shotgun (WGS) entry which is preliminary data.</text>
</comment>
<evidence type="ECO:0000313" key="1">
    <source>
        <dbReference type="EMBL" id="KKC39540.1"/>
    </source>
</evidence>
<keyword evidence="2" id="KW-1185">Reference proteome</keyword>
<dbReference type="STRING" id="1293439.WH87_04940"/>
<dbReference type="PATRIC" id="fig|1293439.3.peg.552"/>
<gene>
    <name evidence="1" type="ORF">WH87_04940</name>
</gene>
<proteinExistence type="predicted"/>
<protein>
    <submittedName>
        <fullName evidence="1">Uncharacterized protein</fullName>
    </submittedName>
</protein>
<dbReference type="Proteomes" id="UP000033411">
    <property type="component" value="Unassembled WGS sequence"/>
</dbReference>
<evidence type="ECO:0000313" key="2">
    <source>
        <dbReference type="Proteomes" id="UP000033411"/>
    </source>
</evidence>
<accession>A0A0F5QF24</accession>
<dbReference type="RefSeq" id="WP_046138233.1">
    <property type="nucleotide sequence ID" value="NZ_LANJ01000011.1"/>
</dbReference>
<name>A0A0F5QF24_9HYPH</name>
<organism evidence="1 2">
    <name type="scientific">Devosia epidermidihirudinis</name>
    <dbReference type="NCBI Taxonomy" id="1293439"/>
    <lineage>
        <taxon>Bacteria</taxon>
        <taxon>Pseudomonadati</taxon>
        <taxon>Pseudomonadota</taxon>
        <taxon>Alphaproteobacteria</taxon>
        <taxon>Hyphomicrobiales</taxon>
        <taxon>Devosiaceae</taxon>
        <taxon>Devosia</taxon>
    </lineage>
</organism>
<dbReference type="EMBL" id="LANJ01000011">
    <property type="protein sequence ID" value="KKC39540.1"/>
    <property type="molecule type" value="Genomic_DNA"/>
</dbReference>
<sequence>MSKPEDIPQDAWDAAERAFYESAPNALGAVEAIARAILSAEKRGEERATAAEREGCAALATDRGKYVSEPALGAFIAAAIRARSGNVNTTHKFKSEE</sequence>
<dbReference type="AlphaFoldDB" id="A0A0F5QF24"/>